<proteinExistence type="predicted"/>
<dbReference type="InterPro" id="IPR036874">
    <property type="entry name" value="Carbonic_anhydrase_sf"/>
</dbReference>
<sequence>MLIHQQPIAERIAWLQDLAQRHTAEFRSPDASLAREFYLAKYPTAIMVLKCMDGRINIPVATGTPPGIIQPFRNLGGMFNLGWPHLGEVLAAEVHRMLAAGHQVLFFITYHFSRGDDRRGCGGFDCDTAAALAHCREIKQQAEYIFGNRHGTIYPLLCGYETDDDALILHGAEDELLDLSTLSPADIPALDHKIASMFPDMPEQMQHDLLPLLQGNIKRIAEVRNTCRLLDVEHREWMICLGRGFDFLHTPNLALIIGPYSPDLADPIRKAAGIIEGNMTAGRIPDDGFLLFTSVPYEGIGMDRARAELKSRFLANFAANVIGSDFPQLAARMHIQIGVLSWRSRALELLPRSS</sequence>
<dbReference type="Proteomes" id="UP000632828">
    <property type="component" value="Unassembled WGS sequence"/>
</dbReference>
<keyword evidence="2" id="KW-1185">Reference proteome</keyword>
<evidence type="ECO:0008006" key="3">
    <source>
        <dbReference type="Google" id="ProtNLM"/>
    </source>
</evidence>
<name>A0A8J6UP30_9BACT</name>
<organism evidence="1 2">
    <name type="scientific">Pelovirga terrestris</name>
    <dbReference type="NCBI Taxonomy" id="2771352"/>
    <lineage>
        <taxon>Bacteria</taxon>
        <taxon>Pseudomonadati</taxon>
        <taxon>Thermodesulfobacteriota</taxon>
        <taxon>Desulfuromonadia</taxon>
        <taxon>Geobacterales</taxon>
        <taxon>Geobacteraceae</taxon>
        <taxon>Pelovirga</taxon>
    </lineage>
</organism>
<dbReference type="RefSeq" id="WP_191154761.1">
    <property type="nucleotide sequence ID" value="NZ_JACWUN010000006.1"/>
</dbReference>
<dbReference type="GO" id="GO:0008270">
    <property type="term" value="F:zinc ion binding"/>
    <property type="evidence" value="ECO:0007669"/>
    <property type="project" value="InterPro"/>
</dbReference>
<dbReference type="GO" id="GO:0004089">
    <property type="term" value="F:carbonate dehydratase activity"/>
    <property type="evidence" value="ECO:0007669"/>
    <property type="project" value="InterPro"/>
</dbReference>
<dbReference type="AlphaFoldDB" id="A0A8J6UP30"/>
<accession>A0A8J6UP30</accession>
<comment type="caution">
    <text evidence="1">The sequence shown here is derived from an EMBL/GenBank/DDBJ whole genome shotgun (WGS) entry which is preliminary data.</text>
</comment>
<dbReference type="EMBL" id="JACWUN010000006">
    <property type="protein sequence ID" value="MBD1400349.1"/>
    <property type="molecule type" value="Genomic_DNA"/>
</dbReference>
<evidence type="ECO:0000313" key="1">
    <source>
        <dbReference type="EMBL" id="MBD1400349.1"/>
    </source>
</evidence>
<protein>
    <recommendedName>
        <fullName evidence="3">Carboxysome shell carbonic anhydrase</fullName>
    </recommendedName>
</protein>
<evidence type="ECO:0000313" key="2">
    <source>
        <dbReference type="Proteomes" id="UP000632828"/>
    </source>
</evidence>
<gene>
    <name evidence="1" type="ORF">ICT70_06670</name>
</gene>
<reference evidence="1" key="1">
    <citation type="submission" date="2020-09" db="EMBL/GenBank/DDBJ databases">
        <title>Pelobacter alkaliphilus sp. nov., a novel anaerobic arsenate-reducing bacterium from terrestrial mud volcano.</title>
        <authorList>
            <person name="Khomyakova M.A."/>
            <person name="Merkel A.Y."/>
            <person name="Slobodkin A.I."/>
        </authorList>
    </citation>
    <scope>NUCLEOTIDE SEQUENCE</scope>
    <source>
        <strain evidence="1">M08fum</strain>
    </source>
</reference>
<dbReference type="SUPFAM" id="SSF53056">
    <property type="entry name" value="beta-carbonic anhydrase, cab"/>
    <property type="match status" value="1"/>
</dbReference>